<sequence length="192" mass="21860">VCLILLLLCVSAEANHVLRHISNPPGARHIPAPDGKQSNTQKAVRGEGGMYMWPIAIMEVSSLWGRCEQMSMTMTAMDNLFKGTIVGRDSDDETQMEFERQCTSHIRLLQCIDIMFTEHCLEFLHMTTENSLFLREAEPLFEMCEEEFGSFHTELDDFEANMADLFPDARALAVKKMLRELVALVSKKKTEK</sequence>
<reference evidence="1" key="1">
    <citation type="submission" date="2022-11" db="EMBL/GenBank/DDBJ databases">
        <title>Centuries of genome instability and evolution in soft-shell clam transmissible cancer (bioRxiv).</title>
        <authorList>
            <person name="Hart S.F.M."/>
            <person name="Yonemitsu M.A."/>
            <person name="Giersch R.M."/>
            <person name="Beal B.F."/>
            <person name="Arriagada G."/>
            <person name="Davis B.W."/>
            <person name="Ostrander E.A."/>
            <person name="Goff S.P."/>
            <person name="Metzger M.J."/>
        </authorList>
    </citation>
    <scope>NUCLEOTIDE SEQUENCE</scope>
    <source>
        <strain evidence="1">MELC-2E11</strain>
        <tissue evidence="1">Siphon/mantle</tissue>
    </source>
</reference>
<dbReference type="EMBL" id="CP111021">
    <property type="protein sequence ID" value="WAR17350.1"/>
    <property type="molecule type" value="Genomic_DNA"/>
</dbReference>
<evidence type="ECO:0000313" key="2">
    <source>
        <dbReference type="Proteomes" id="UP001164746"/>
    </source>
</evidence>
<keyword evidence="2" id="KW-1185">Reference proteome</keyword>
<evidence type="ECO:0000313" key="1">
    <source>
        <dbReference type="EMBL" id="WAR17350.1"/>
    </source>
</evidence>
<name>A0ABY7F644_MYAAR</name>
<accession>A0ABY7F644</accession>
<protein>
    <submittedName>
        <fullName evidence="1">Uncharacterized protein</fullName>
    </submittedName>
</protein>
<feature type="non-terminal residue" evidence="1">
    <location>
        <position position="192"/>
    </location>
</feature>
<gene>
    <name evidence="1" type="ORF">MAR_031944</name>
</gene>
<organism evidence="1 2">
    <name type="scientific">Mya arenaria</name>
    <name type="common">Soft-shell clam</name>
    <dbReference type="NCBI Taxonomy" id="6604"/>
    <lineage>
        <taxon>Eukaryota</taxon>
        <taxon>Metazoa</taxon>
        <taxon>Spiralia</taxon>
        <taxon>Lophotrochozoa</taxon>
        <taxon>Mollusca</taxon>
        <taxon>Bivalvia</taxon>
        <taxon>Autobranchia</taxon>
        <taxon>Heteroconchia</taxon>
        <taxon>Euheterodonta</taxon>
        <taxon>Imparidentia</taxon>
        <taxon>Neoheterodontei</taxon>
        <taxon>Myida</taxon>
        <taxon>Myoidea</taxon>
        <taxon>Myidae</taxon>
        <taxon>Mya</taxon>
    </lineage>
</organism>
<proteinExistence type="predicted"/>
<dbReference type="Proteomes" id="UP001164746">
    <property type="component" value="Chromosome 10"/>
</dbReference>